<keyword evidence="2" id="KW-0288">FMN</keyword>
<evidence type="ECO:0000256" key="2">
    <source>
        <dbReference type="ARBA" id="ARBA00022643"/>
    </source>
</evidence>
<dbReference type="Proteomes" id="UP000733611">
    <property type="component" value="Unassembled WGS sequence"/>
</dbReference>
<reference evidence="4" key="2">
    <citation type="submission" date="2021-04" db="EMBL/GenBank/DDBJ databases">
        <authorList>
            <person name="Gilroy R."/>
        </authorList>
    </citation>
    <scope>NUCLEOTIDE SEQUENCE</scope>
    <source>
        <strain evidence="4">378</strain>
    </source>
</reference>
<dbReference type="InterPro" id="IPR029039">
    <property type="entry name" value="Flavoprotein-like_sf"/>
</dbReference>
<evidence type="ECO:0000313" key="5">
    <source>
        <dbReference type="Proteomes" id="UP000733611"/>
    </source>
</evidence>
<protein>
    <recommendedName>
        <fullName evidence="3">Flavodoxin-like domain-containing protein</fullName>
    </recommendedName>
</protein>
<reference evidence="4" key="1">
    <citation type="journal article" date="2021" name="PeerJ">
        <title>Extensive microbial diversity within the chicken gut microbiome revealed by metagenomics and culture.</title>
        <authorList>
            <person name="Gilroy R."/>
            <person name="Ravi A."/>
            <person name="Getino M."/>
            <person name="Pursley I."/>
            <person name="Horton D.L."/>
            <person name="Alikhan N.F."/>
            <person name="Baker D."/>
            <person name="Gharbi K."/>
            <person name="Hall N."/>
            <person name="Watson M."/>
            <person name="Adriaenssens E.M."/>
            <person name="Foster-Nyarko E."/>
            <person name="Jarju S."/>
            <person name="Secka A."/>
            <person name="Antonio M."/>
            <person name="Oren A."/>
            <person name="Chaudhuri R.R."/>
            <person name="La Ragione R."/>
            <person name="Hildebrand F."/>
            <person name="Pallen M.J."/>
        </authorList>
    </citation>
    <scope>NUCLEOTIDE SEQUENCE</scope>
    <source>
        <strain evidence="4">378</strain>
    </source>
</reference>
<dbReference type="SUPFAM" id="SSF52218">
    <property type="entry name" value="Flavoproteins"/>
    <property type="match status" value="1"/>
</dbReference>
<evidence type="ECO:0000256" key="1">
    <source>
        <dbReference type="ARBA" id="ARBA00022630"/>
    </source>
</evidence>
<dbReference type="Pfam" id="PF12682">
    <property type="entry name" value="Flavodoxin_4"/>
    <property type="match status" value="1"/>
</dbReference>
<evidence type="ECO:0000259" key="3">
    <source>
        <dbReference type="Pfam" id="PF12682"/>
    </source>
</evidence>
<name>A0A948TFZ6_9GAMM</name>
<accession>A0A948TFZ6</accession>
<keyword evidence="1" id="KW-0285">Flavoprotein</keyword>
<dbReference type="GO" id="GO:0010181">
    <property type="term" value="F:FMN binding"/>
    <property type="evidence" value="ECO:0007669"/>
    <property type="project" value="InterPro"/>
</dbReference>
<comment type="caution">
    <text evidence="4">The sequence shown here is derived from an EMBL/GenBank/DDBJ whole genome shotgun (WGS) entry which is preliminary data.</text>
</comment>
<sequence>MSHILIAYFSRADENYYTGGIRSVTVGNTAKVALALSALTHGQLFEIKRVQPYPHNYHQCTSEAQIELNHNARPDIVSDIDVSAYDVLFLGYPMWWGTMPLPVFTFLERHQTDLAGKDVYPFCTHEGSGFGHSLSDLKRLLPQSHLKTGFEVYGHVAQENLSAKQKQLQAFAAQVR</sequence>
<dbReference type="PANTHER" id="PTHR39201:SF1">
    <property type="entry name" value="FLAVODOXIN-LIKE DOMAIN-CONTAINING PROTEIN"/>
    <property type="match status" value="1"/>
</dbReference>
<dbReference type="PANTHER" id="PTHR39201">
    <property type="entry name" value="EXPORTED PROTEIN-RELATED"/>
    <property type="match status" value="1"/>
</dbReference>
<organism evidence="4 5">
    <name type="scientific">Candidatus Anaerobiospirillum pullicola</name>
    <dbReference type="NCBI Taxonomy" id="2838451"/>
    <lineage>
        <taxon>Bacteria</taxon>
        <taxon>Pseudomonadati</taxon>
        <taxon>Pseudomonadota</taxon>
        <taxon>Gammaproteobacteria</taxon>
        <taxon>Aeromonadales</taxon>
        <taxon>Succinivibrionaceae</taxon>
        <taxon>Anaerobiospirillum</taxon>
    </lineage>
</organism>
<dbReference type="EMBL" id="JAHLFE010000076">
    <property type="protein sequence ID" value="MBU3844028.1"/>
    <property type="molecule type" value="Genomic_DNA"/>
</dbReference>
<dbReference type="AlphaFoldDB" id="A0A948TFZ6"/>
<proteinExistence type="predicted"/>
<dbReference type="InterPro" id="IPR008254">
    <property type="entry name" value="Flavodoxin/NO_synth"/>
</dbReference>
<evidence type="ECO:0000313" key="4">
    <source>
        <dbReference type="EMBL" id="MBU3844028.1"/>
    </source>
</evidence>
<dbReference type="Gene3D" id="3.40.50.360">
    <property type="match status" value="1"/>
</dbReference>
<feature type="domain" description="Flavodoxin-like" evidence="3">
    <location>
        <begin position="26"/>
        <end position="163"/>
    </location>
</feature>
<gene>
    <name evidence="4" type="ORF">H9847_04040</name>
</gene>